<name>A0ABR6HNR7_9RHOB</name>
<dbReference type="Pfam" id="PF00903">
    <property type="entry name" value="Glyoxalase"/>
    <property type="match status" value="1"/>
</dbReference>
<dbReference type="SUPFAM" id="SSF54593">
    <property type="entry name" value="Glyoxalase/Bleomycin resistance protein/Dihydroxybiphenyl dioxygenase"/>
    <property type="match status" value="1"/>
</dbReference>
<dbReference type="PROSITE" id="PS51819">
    <property type="entry name" value="VOC"/>
    <property type="match status" value="1"/>
</dbReference>
<dbReference type="Proteomes" id="UP000576152">
    <property type="component" value="Unassembled WGS sequence"/>
</dbReference>
<keyword evidence="2" id="KW-0456">Lyase</keyword>
<dbReference type="EMBL" id="JACIBX010000005">
    <property type="protein sequence ID" value="MBB3712122.1"/>
    <property type="molecule type" value="Genomic_DNA"/>
</dbReference>
<dbReference type="GO" id="GO:0016829">
    <property type="term" value="F:lyase activity"/>
    <property type="evidence" value="ECO:0007669"/>
    <property type="project" value="UniProtKB-KW"/>
</dbReference>
<dbReference type="PANTHER" id="PTHR36437">
    <property type="entry name" value="GLYOXALASE/BLEOMYCIN RESISTANCE PROTEIN/DIOXYGENASE"/>
    <property type="match status" value="1"/>
</dbReference>
<evidence type="ECO:0000259" key="1">
    <source>
        <dbReference type="PROSITE" id="PS51819"/>
    </source>
</evidence>
<keyword evidence="3" id="KW-1185">Reference proteome</keyword>
<dbReference type="InterPro" id="IPR004360">
    <property type="entry name" value="Glyas_Fos-R_dOase_dom"/>
</dbReference>
<dbReference type="InterPro" id="IPR029068">
    <property type="entry name" value="Glyas_Bleomycin-R_OHBP_Dase"/>
</dbReference>
<gene>
    <name evidence="2" type="ORF">FHS00_001699</name>
</gene>
<reference evidence="2 3" key="1">
    <citation type="submission" date="2020-08" db="EMBL/GenBank/DDBJ databases">
        <title>Genomic Encyclopedia of Type Strains, Phase III (KMG-III): the genomes of soil and plant-associated and newly described type strains.</title>
        <authorList>
            <person name="Whitman W."/>
        </authorList>
    </citation>
    <scope>NUCLEOTIDE SEQUENCE [LARGE SCALE GENOMIC DNA]</scope>
    <source>
        <strain evidence="2 3">CECT 8572</strain>
    </source>
</reference>
<sequence>MTRLGAISLVVPDYDEAIAFFAGPMGFILTEDVDLGAGKRWIRVVPPTGGTGFILARAEGATQRAAIGAQGGGRVWLFLETDDFDRDAARMTAGGVVFEEAPRHEPYGRVAVFRDPWGNRWDLIEPASAG</sequence>
<evidence type="ECO:0000313" key="3">
    <source>
        <dbReference type="Proteomes" id="UP000576152"/>
    </source>
</evidence>
<evidence type="ECO:0000313" key="2">
    <source>
        <dbReference type="EMBL" id="MBB3712122.1"/>
    </source>
</evidence>
<protein>
    <submittedName>
        <fullName evidence="2">Enzyme related to lactoylglutathione lyase</fullName>
    </submittedName>
</protein>
<dbReference type="RefSeq" id="WP_183471806.1">
    <property type="nucleotide sequence ID" value="NZ_JACIBX010000005.1"/>
</dbReference>
<dbReference type="PANTHER" id="PTHR36437:SF2">
    <property type="entry name" value="GLYOXALASE_BLEOMYCIN RESISTANCE PROTEIN_DIOXYGENASE"/>
    <property type="match status" value="1"/>
</dbReference>
<feature type="domain" description="VOC" evidence="1">
    <location>
        <begin position="3"/>
        <end position="126"/>
    </location>
</feature>
<dbReference type="InterPro" id="IPR037523">
    <property type="entry name" value="VOC_core"/>
</dbReference>
<comment type="caution">
    <text evidence="2">The sequence shown here is derived from an EMBL/GenBank/DDBJ whole genome shotgun (WGS) entry which is preliminary data.</text>
</comment>
<accession>A0ABR6HNR7</accession>
<organism evidence="2 3">
    <name type="scientific">Limimaricola variabilis</name>
    <dbReference type="NCBI Taxonomy" id="1492771"/>
    <lineage>
        <taxon>Bacteria</taxon>
        <taxon>Pseudomonadati</taxon>
        <taxon>Pseudomonadota</taxon>
        <taxon>Alphaproteobacteria</taxon>
        <taxon>Rhodobacterales</taxon>
        <taxon>Paracoccaceae</taxon>
        <taxon>Limimaricola</taxon>
    </lineage>
</organism>
<proteinExistence type="predicted"/>
<dbReference type="Gene3D" id="3.10.180.10">
    <property type="entry name" value="2,3-Dihydroxybiphenyl 1,2-Dioxygenase, domain 1"/>
    <property type="match status" value="1"/>
</dbReference>